<proteinExistence type="inferred from homology"/>
<evidence type="ECO:0000259" key="13">
    <source>
        <dbReference type="Pfam" id="PF08532"/>
    </source>
</evidence>
<dbReference type="SUPFAM" id="SSF51445">
    <property type="entry name" value="(Trans)glycosidases"/>
    <property type="match status" value="1"/>
</dbReference>
<dbReference type="HOGENOM" id="CLU_012430_1_0_0"/>
<dbReference type="GO" id="GO:0046872">
    <property type="term" value="F:metal ion binding"/>
    <property type="evidence" value="ECO:0007669"/>
    <property type="project" value="UniProtKB-KW"/>
</dbReference>
<evidence type="ECO:0000256" key="3">
    <source>
        <dbReference type="ARBA" id="ARBA00012756"/>
    </source>
</evidence>
<dbReference type="InterPro" id="IPR013738">
    <property type="entry name" value="Beta_galactosidase_Trimer"/>
</dbReference>
<dbReference type="SUPFAM" id="SSF51011">
    <property type="entry name" value="Glycosyl hydrolase domain"/>
    <property type="match status" value="1"/>
</dbReference>
<dbReference type="InterPro" id="IPR003476">
    <property type="entry name" value="Glyco_hydro_42"/>
</dbReference>
<keyword evidence="5 8" id="KW-0378">Hydrolase</keyword>
<evidence type="ECO:0000259" key="14">
    <source>
        <dbReference type="Pfam" id="PF08533"/>
    </source>
</evidence>
<dbReference type="Pfam" id="PF02449">
    <property type="entry name" value="Glyco_hydro_42"/>
    <property type="match status" value="1"/>
</dbReference>
<evidence type="ECO:0000313" key="15">
    <source>
        <dbReference type="EMBL" id="ACM23555.1"/>
    </source>
</evidence>
<dbReference type="InterPro" id="IPR029062">
    <property type="entry name" value="Class_I_gatase-like"/>
</dbReference>
<evidence type="ECO:0000256" key="1">
    <source>
        <dbReference type="ARBA" id="ARBA00001412"/>
    </source>
</evidence>
<keyword evidence="6 11" id="KW-0862">Zinc</keyword>
<evidence type="ECO:0000256" key="4">
    <source>
        <dbReference type="ARBA" id="ARBA00022723"/>
    </source>
</evidence>
<gene>
    <name evidence="15" type="ordered locus">CTN_1379</name>
</gene>
<comment type="catalytic activity">
    <reaction evidence="1 8">
        <text>Hydrolysis of terminal non-reducing beta-D-galactose residues in beta-D-galactosides.</text>
        <dbReference type="EC" id="3.2.1.23"/>
    </reaction>
</comment>
<dbReference type="EMBL" id="CP000916">
    <property type="protein sequence ID" value="ACM23555.1"/>
    <property type="molecule type" value="Genomic_DNA"/>
</dbReference>
<evidence type="ECO:0000256" key="2">
    <source>
        <dbReference type="ARBA" id="ARBA00005940"/>
    </source>
</evidence>
<feature type="active site" description="Proton donor" evidence="9">
    <location>
        <position position="141"/>
    </location>
</feature>
<feature type="domain" description="Glycoside hydrolase family 42 N-terminal" evidence="12">
    <location>
        <begin position="5"/>
        <end position="390"/>
    </location>
</feature>
<organism evidence="15 16">
    <name type="scientific">Thermotoga neapolitana (strain ATCC 49049 / DSM 4359 / NBRC 107923 / NS-E)</name>
    <dbReference type="NCBI Taxonomy" id="309803"/>
    <lineage>
        <taxon>Bacteria</taxon>
        <taxon>Thermotogati</taxon>
        <taxon>Thermotogota</taxon>
        <taxon>Thermotogae</taxon>
        <taxon>Thermotogales</taxon>
        <taxon>Thermotogaceae</taxon>
        <taxon>Thermotoga</taxon>
    </lineage>
</organism>
<dbReference type="CDD" id="cd03143">
    <property type="entry name" value="A4_beta-galactosidase_middle_domain"/>
    <property type="match status" value="1"/>
</dbReference>
<feature type="active site" description="Nucleophile" evidence="9">
    <location>
        <position position="314"/>
    </location>
</feature>
<dbReference type="PIRSF" id="PIRSF001084">
    <property type="entry name" value="B-galactosidase"/>
    <property type="match status" value="1"/>
</dbReference>
<evidence type="ECO:0000256" key="11">
    <source>
        <dbReference type="PIRSR" id="PIRSR001084-3"/>
    </source>
</evidence>
<dbReference type="Gene3D" id="3.20.20.80">
    <property type="entry name" value="Glycosidases"/>
    <property type="match status" value="1"/>
</dbReference>
<evidence type="ECO:0000259" key="12">
    <source>
        <dbReference type="Pfam" id="PF02449"/>
    </source>
</evidence>
<protein>
    <recommendedName>
        <fullName evidence="3 8">Beta-galactosidase</fullName>
        <shortName evidence="8">Beta-gal</shortName>
        <ecNumber evidence="3 8">3.2.1.23</ecNumber>
    </recommendedName>
</protein>
<dbReference type="Pfam" id="PF08532">
    <property type="entry name" value="Glyco_hydro_42M"/>
    <property type="match status" value="1"/>
</dbReference>
<dbReference type="InterPro" id="IPR013780">
    <property type="entry name" value="Glyco_hydro_b"/>
</dbReference>
<dbReference type="SMR" id="B9K9C2"/>
<keyword evidence="16" id="KW-1185">Reference proteome</keyword>
<feature type="domain" description="Beta-galactosidase C-terminal" evidence="14">
    <location>
        <begin position="600"/>
        <end position="647"/>
    </location>
</feature>
<feature type="binding site" evidence="10">
    <location>
        <position position="322"/>
    </location>
    <ligand>
        <name>substrate</name>
    </ligand>
</feature>
<comment type="similarity">
    <text evidence="2 8">Belongs to the glycosyl hydrolase 42 family.</text>
</comment>
<keyword evidence="7 8" id="KW-0326">Glycosidase</keyword>
<dbReference type="GO" id="GO:0006012">
    <property type="term" value="P:galactose metabolic process"/>
    <property type="evidence" value="ECO:0007669"/>
    <property type="project" value="InterPro"/>
</dbReference>
<feature type="domain" description="Beta-galactosidase trimerisation" evidence="13">
    <location>
        <begin position="401"/>
        <end position="589"/>
    </location>
</feature>
<dbReference type="Proteomes" id="UP000000445">
    <property type="component" value="Chromosome"/>
</dbReference>
<dbReference type="InterPro" id="IPR017853">
    <property type="entry name" value="GH"/>
</dbReference>
<dbReference type="PANTHER" id="PTHR36447:SF2">
    <property type="entry name" value="BETA-GALACTOSIDASE YESZ"/>
    <property type="match status" value="1"/>
</dbReference>
<evidence type="ECO:0000256" key="6">
    <source>
        <dbReference type="ARBA" id="ARBA00022833"/>
    </source>
</evidence>
<feature type="binding site" evidence="10">
    <location>
        <position position="102"/>
    </location>
    <ligand>
        <name>substrate</name>
    </ligand>
</feature>
<dbReference type="Gene3D" id="3.40.50.880">
    <property type="match status" value="1"/>
</dbReference>
<evidence type="ECO:0000256" key="9">
    <source>
        <dbReference type="PIRSR" id="PIRSR001084-1"/>
    </source>
</evidence>
<dbReference type="Pfam" id="PF08533">
    <property type="entry name" value="Glyco_hydro_42C"/>
    <property type="match status" value="1"/>
</dbReference>
<evidence type="ECO:0000256" key="8">
    <source>
        <dbReference type="PIRNR" id="PIRNR001084"/>
    </source>
</evidence>
<dbReference type="GO" id="GO:0004565">
    <property type="term" value="F:beta-galactosidase activity"/>
    <property type="evidence" value="ECO:0007669"/>
    <property type="project" value="UniProtKB-EC"/>
</dbReference>
<feature type="binding site" evidence="11">
    <location>
        <position position="155"/>
    </location>
    <ligand>
        <name>Zn(2+)</name>
        <dbReference type="ChEBI" id="CHEBI:29105"/>
    </ligand>
</feature>
<reference evidence="15 16" key="1">
    <citation type="journal article" date="2009" name="Biosci. Biotechnol. Biochem.">
        <title>WeGAS: a web-based microbial genome annotation system.</title>
        <authorList>
            <person name="Lee D."/>
            <person name="Seo H."/>
            <person name="Park C."/>
            <person name="Park K."/>
        </authorList>
    </citation>
    <scope>NUCLEOTIDE SEQUENCE [LARGE SCALE GENOMIC DNA]</scope>
    <source>
        <strain evidence="16">ATCC 49049 / DSM 4359 / NBRC 107923 / NS-E</strain>
    </source>
</reference>
<dbReference type="STRING" id="309803.CTN_1379"/>
<dbReference type="CAZy" id="GH42">
    <property type="family name" value="Glycoside Hydrolase Family 42"/>
</dbReference>
<dbReference type="KEGG" id="tna:CTN_1379"/>
<dbReference type="EC" id="3.2.1.23" evidence="3 8"/>
<feature type="binding site" evidence="11">
    <location>
        <position position="152"/>
    </location>
    <ligand>
        <name>Zn(2+)</name>
        <dbReference type="ChEBI" id="CHEBI:29105"/>
    </ligand>
</feature>
<keyword evidence="4 11" id="KW-0479">Metal-binding</keyword>
<dbReference type="RefSeq" id="WP_015919849.1">
    <property type="nucleotide sequence ID" value="NC_011978.1"/>
</dbReference>
<dbReference type="Gene3D" id="2.60.40.1180">
    <property type="entry name" value="Golgi alpha-mannosidase II"/>
    <property type="match status" value="1"/>
</dbReference>
<feature type="binding site" evidence="10">
    <location>
        <position position="140"/>
    </location>
    <ligand>
        <name>substrate</name>
    </ligand>
</feature>
<feature type="binding site" evidence="11">
    <location>
        <position position="150"/>
    </location>
    <ligand>
        <name>Zn(2+)</name>
        <dbReference type="ChEBI" id="CHEBI:29105"/>
    </ligand>
</feature>
<evidence type="ECO:0000256" key="10">
    <source>
        <dbReference type="PIRSR" id="PIRSR001084-2"/>
    </source>
</evidence>
<dbReference type="InterPro" id="IPR013529">
    <property type="entry name" value="Glyco_hydro_42_N"/>
</dbReference>
<name>B9K9C2_THENN</name>
<dbReference type="SUPFAM" id="SSF52317">
    <property type="entry name" value="Class I glutamine amidotransferase-like"/>
    <property type="match status" value="1"/>
</dbReference>
<evidence type="ECO:0000256" key="5">
    <source>
        <dbReference type="ARBA" id="ARBA00022801"/>
    </source>
</evidence>
<dbReference type="eggNOG" id="COG1874">
    <property type="taxonomic scope" value="Bacteria"/>
</dbReference>
<evidence type="ECO:0000256" key="7">
    <source>
        <dbReference type="ARBA" id="ARBA00023295"/>
    </source>
</evidence>
<dbReference type="PANTHER" id="PTHR36447">
    <property type="entry name" value="BETA-GALACTOSIDASE GANA"/>
    <property type="match status" value="1"/>
</dbReference>
<dbReference type="GO" id="GO:0009341">
    <property type="term" value="C:beta-galactosidase complex"/>
    <property type="evidence" value="ECO:0007669"/>
    <property type="project" value="InterPro"/>
</dbReference>
<dbReference type="AlphaFoldDB" id="B9K9C2"/>
<accession>B9K9C2</accession>
<sequence length="648" mass="75092">MLGVCYYPEHWGVEKVEEDFRRMKELGIEYVRIGEFAWSRIEPERGKFNWEWLDRTLEAAERMGLKIILGTPTATPPKWLVDEHSEILPVDREGRVKNFGSRRHYCFSSPVYREEAKRIVSIVAGRYGKHPAVVGWQTDNEYGCHDTVRCYCPRCKKAFQKWLERRYEGDIDKLNRAWGTVFWSQEYRSFEEIELPNLTPAGPNPSHLLDYYRFASDQVVEFNRLQVEIIRELSPGRFVTHNFMAGFTDFDHYKISKDLDFASWDNYPLGHTLVFLRAKGESKNPFNRVGHPDIISFSHDLYRGVGRGRFWVMEQQAGPVNWAPYNLWPAEGAVRLWTWQAFAHGAEVVSYFRWRQAPFAQEQMHSGLLAPDSSPSQGYQEVKQVFEELKGVDLSEPVKSEVALVFDYETAWVFSIQPHGEGVNYLDLVLRFYSALRGLGLNVDIVSADSPLDGYRMVVVPSLAIVREEALENFKKYSGVLVIGPRSGSKTETFQIPEEMPPGLLKEIIPVEVKRVESLGTGNVEVLLWDGKKYPVTIWREDVDPTIAEVVARFEDGPGAIFRKENVYYLAFWPDREFLLDFFEKLMKEIGYTVRRLPEGVRIQKRGKYTFAFNFSPHETEVEIPDDARIVLGDRKVEPYSLVVWEEV</sequence>
<evidence type="ECO:0000313" key="16">
    <source>
        <dbReference type="Proteomes" id="UP000000445"/>
    </source>
</evidence>
<feature type="binding site" evidence="11">
    <location>
        <position position="106"/>
    </location>
    <ligand>
        <name>Zn(2+)</name>
        <dbReference type="ChEBI" id="CHEBI:29105"/>
    </ligand>
</feature>
<dbReference type="InterPro" id="IPR013739">
    <property type="entry name" value="Beta_galactosidase_C"/>
</dbReference>